<protein>
    <submittedName>
        <fullName evidence="1">Transposable element Tcb1 transposase</fullName>
    </submittedName>
</protein>
<accession>A0A8X6SXZ7</accession>
<dbReference type="EMBL" id="BMAU01021332">
    <property type="protein sequence ID" value="GFY14928.1"/>
    <property type="molecule type" value="Genomic_DNA"/>
</dbReference>
<comment type="caution">
    <text evidence="1">The sequence shown here is derived from an EMBL/GenBank/DDBJ whole genome shotgun (WGS) entry which is preliminary data.</text>
</comment>
<keyword evidence="2" id="KW-1185">Reference proteome</keyword>
<sequence>MSATPPWSESSLETPWRKDAEQMRYAPPNWSGKGYYGVGATHTVVLPYLQGLATTIFQQDNERPHVARIVQRSFDTPQIELLPRPASSSDLSPIDNMWSMVAQQLTQIIPPAATPNQLWQRVEADFGLLNP</sequence>
<dbReference type="Proteomes" id="UP000887159">
    <property type="component" value="Unassembled WGS sequence"/>
</dbReference>
<dbReference type="InterPro" id="IPR036397">
    <property type="entry name" value="RNaseH_sf"/>
</dbReference>
<dbReference type="AlphaFoldDB" id="A0A8X6SXZ7"/>
<organism evidence="1 2">
    <name type="scientific">Trichonephila clavipes</name>
    <name type="common">Golden silk orbweaver</name>
    <name type="synonym">Nephila clavipes</name>
    <dbReference type="NCBI Taxonomy" id="2585209"/>
    <lineage>
        <taxon>Eukaryota</taxon>
        <taxon>Metazoa</taxon>
        <taxon>Ecdysozoa</taxon>
        <taxon>Arthropoda</taxon>
        <taxon>Chelicerata</taxon>
        <taxon>Arachnida</taxon>
        <taxon>Araneae</taxon>
        <taxon>Araneomorphae</taxon>
        <taxon>Entelegynae</taxon>
        <taxon>Araneoidea</taxon>
        <taxon>Nephilidae</taxon>
        <taxon>Trichonephila</taxon>
    </lineage>
</organism>
<proteinExistence type="predicted"/>
<dbReference type="GO" id="GO:0003676">
    <property type="term" value="F:nucleic acid binding"/>
    <property type="evidence" value="ECO:0007669"/>
    <property type="project" value="InterPro"/>
</dbReference>
<reference evidence="1" key="1">
    <citation type="submission" date="2020-08" db="EMBL/GenBank/DDBJ databases">
        <title>Multicomponent nature underlies the extraordinary mechanical properties of spider dragline silk.</title>
        <authorList>
            <person name="Kono N."/>
            <person name="Nakamura H."/>
            <person name="Mori M."/>
            <person name="Yoshida Y."/>
            <person name="Ohtoshi R."/>
            <person name="Malay A.D."/>
            <person name="Moran D.A.P."/>
            <person name="Tomita M."/>
            <person name="Numata K."/>
            <person name="Arakawa K."/>
        </authorList>
    </citation>
    <scope>NUCLEOTIDE SEQUENCE</scope>
</reference>
<dbReference type="Gene3D" id="3.30.420.10">
    <property type="entry name" value="Ribonuclease H-like superfamily/Ribonuclease H"/>
    <property type="match status" value="1"/>
</dbReference>
<evidence type="ECO:0000313" key="1">
    <source>
        <dbReference type="EMBL" id="GFY14928.1"/>
    </source>
</evidence>
<gene>
    <name evidence="1" type="primary">NCL1_45911</name>
    <name evidence="1" type="ORF">TNCV_234781</name>
</gene>
<evidence type="ECO:0000313" key="2">
    <source>
        <dbReference type="Proteomes" id="UP000887159"/>
    </source>
</evidence>
<name>A0A8X6SXZ7_TRICX</name>